<feature type="domain" description="Penicillin-binding protein transpeptidase" evidence="17">
    <location>
        <begin position="347"/>
        <end position="644"/>
    </location>
</feature>
<dbReference type="GO" id="GO:0005886">
    <property type="term" value="C:plasma membrane"/>
    <property type="evidence" value="ECO:0007669"/>
    <property type="project" value="UniProtKB-SubCell"/>
</dbReference>
<evidence type="ECO:0000259" key="18">
    <source>
        <dbReference type="Pfam" id="PF00912"/>
    </source>
</evidence>
<dbReference type="Proteomes" id="UP000176996">
    <property type="component" value="Unassembled WGS sequence"/>
</dbReference>
<dbReference type="InterPro" id="IPR023346">
    <property type="entry name" value="Lysozyme-like_dom_sf"/>
</dbReference>
<dbReference type="AlphaFoldDB" id="A0A1F6BUJ5"/>
<evidence type="ECO:0000256" key="9">
    <source>
        <dbReference type="ARBA" id="ARBA00022801"/>
    </source>
</evidence>
<dbReference type="Gene3D" id="3.40.710.10">
    <property type="entry name" value="DD-peptidase/beta-lactamase superfamily"/>
    <property type="match status" value="1"/>
</dbReference>
<dbReference type="STRING" id="1798471.A3A21_02475"/>
<keyword evidence="11" id="KW-0573">Peptidoglycan synthesis</keyword>
<comment type="caution">
    <text evidence="19">The sequence shown here is derived from an EMBL/GenBank/DDBJ whole genome shotgun (WGS) entry which is preliminary data.</text>
</comment>
<dbReference type="GO" id="GO:0008955">
    <property type="term" value="F:peptidoglycan glycosyltransferase activity"/>
    <property type="evidence" value="ECO:0007669"/>
    <property type="project" value="UniProtKB-EC"/>
</dbReference>
<evidence type="ECO:0000259" key="17">
    <source>
        <dbReference type="Pfam" id="PF00905"/>
    </source>
</evidence>
<keyword evidence="5" id="KW-0121">Carboxypeptidase</keyword>
<evidence type="ECO:0000256" key="2">
    <source>
        <dbReference type="ARBA" id="ARBA00007090"/>
    </source>
</evidence>
<keyword evidence="8" id="KW-0808">Transferase</keyword>
<evidence type="ECO:0000313" key="19">
    <source>
        <dbReference type="EMBL" id="OGG40217.1"/>
    </source>
</evidence>
<dbReference type="InterPro" id="IPR050396">
    <property type="entry name" value="Glycosyltr_51/Transpeptidase"/>
</dbReference>
<evidence type="ECO:0000256" key="7">
    <source>
        <dbReference type="ARBA" id="ARBA00022676"/>
    </source>
</evidence>
<keyword evidence="14" id="KW-0961">Cell wall biogenesis/degradation</keyword>
<gene>
    <name evidence="19" type="ORF">A3A21_02475</name>
</gene>
<dbReference type="InterPro" id="IPR001264">
    <property type="entry name" value="Glyco_trans_51"/>
</dbReference>
<comment type="catalytic activity">
    <reaction evidence="15">
        <text>Preferential cleavage: (Ac)2-L-Lys-D-Ala-|-D-Ala. Also transpeptidation of peptidyl-alanyl moieties that are N-acyl substituents of D-alanine.</text>
        <dbReference type="EC" id="3.4.16.4"/>
    </reaction>
</comment>
<sequence length="849" mass="94724">MKFFRGHSKKLKKIARRIRGRRISRWRVFFVFFGVLLSFILFVASTSALYVSFLVVKLPSSSQLQTKKIVESTKLFDRTGKILLYEAHGEERRTIIPFEEIPGYLKKAALAAEDDNFYNQPAFDWKAIARSALVNLKERRFAQGGSTITQQLAKNVFLSREKTLTRKLKELIIAIELESRYSKDEILNLYLNQIPFGSNAYGVEAASETYFDKHAKELTLSESALLASLLKAPTYFSPFGSNAKELFQRQHYVLDRMVALGFASKEEAEKAKKEKLAIIQRPALMRAYHFSLAVRDYLLEKYGEKAVMNDGLRVITTLDWKLQEIAERAITEGAARNSELYDGRNAALVAQDPKTGQILALVGSKDPFLDSEPAGCVPGVSCKFEPSFNVALQGLRQPGSALKPFAYATAFSKGYLPQSVVFDVPTEFSAQNPNCPASPNFLVENKECFHPRNFDGIFRGPTTLAEGLSQSLNIPSVKVLYLAGFDSVLGTLRDFGISTLGERARYGLSLVLGGGEVRLVELVNAYATLSQEGTRHDQTMILEVKSREGKVLESYKDKAKRVMDSQYPRMVSQILSDKDLRSELFQGSLSLTVFPGREVALKTGTTNDYRDAWAMGYTPSLTVGVWAGNNDNTALQKSGGSILAAVPIWSSFLREALTNFPSETFTRPLPQELPSKPMLNGVWASPAVPGSSPQAHSILYYVDKNDPLGAFPNNPYQDSQFVNWEEAVQAWARGNISSYSSYQKALPSSFFGGLAPVFSETIDVMNVLPKNGSFVSSPFLVSADVVSEKDIKTVQLYVNDKLVSNVSPQGTSYPFRWYVFDQLQEENKIFLKVFDKDGGVRQSDWIVYK</sequence>
<dbReference type="GO" id="GO:0009252">
    <property type="term" value="P:peptidoglycan biosynthetic process"/>
    <property type="evidence" value="ECO:0007669"/>
    <property type="project" value="UniProtKB-KW"/>
</dbReference>
<dbReference type="PANTHER" id="PTHR32282">
    <property type="entry name" value="BINDING PROTEIN TRANSPEPTIDASE, PUTATIVE-RELATED"/>
    <property type="match status" value="1"/>
</dbReference>
<dbReference type="GO" id="GO:0009002">
    <property type="term" value="F:serine-type D-Ala-D-Ala carboxypeptidase activity"/>
    <property type="evidence" value="ECO:0007669"/>
    <property type="project" value="UniProtKB-EC"/>
</dbReference>
<evidence type="ECO:0000313" key="20">
    <source>
        <dbReference type="Proteomes" id="UP000176996"/>
    </source>
</evidence>
<keyword evidence="6" id="KW-0645">Protease</keyword>
<dbReference type="GO" id="GO:0030288">
    <property type="term" value="C:outer membrane-bounded periplasmic space"/>
    <property type="evidence" value="ECO:0007669"/>
    <property type="project" value="TreeGrafter"/>
</dbReference>
<evidence type="ECO:0000256" key="1">
    <source>
        <dbReference type="ARBA" id="ARBA00004236"/>
    </source>
</evidence>
<feature type="domain" description="Glycosyl transferase family 51" evidence="18">
    <location>
        <begin position="87"/>
        <end position="257"/>
    </location>
</feature>
<dbReference type="Gene3D" id="1.10.3810.10">
    <property type="entry name" value="Biosynthetic peptidoglycan transglycosylase-like"/>
    <property type="match status" value="1"/>
</dbReference>
<dbReference type="FunFam" id="1.10.3810.10:FF:000001">
    <property type="entry name" value="Penicillin-binding protein 1A"/>
    <property type="match status" value="1"/>
</dbReference>
<dbReference type="GO" id="GO:0071555">
    <property type="term" value="P:cell wall organization"/>
    <property type="evidence" value="ECO:0007669"/>
    <property type="project" value="UniProtKB-KW"/>
</dbReference>
<accession>A0A1F6BUJ5</accession>
<name>A0A1F6BUJ5_9BACT</name>
<keyword evidence="9" id="KW-0378">Hydrolase</keyword>
<evidence type="ECO:0000256" key="4">
    <source>
        <dbReference type="ARBA" id="ARBA00022475"/>
    </source>
</evidence>
<evidence type="ECO:0000256" key="8">
    <source>
        <dbReference type="ARBA" id="ARBA00022679"/>
    </source>
</evidence>
<keyword evidence="7" id="KW-0328">Glycosyltransferase</keyword>
<proteinExistence type="inferred from homology"/>
<comment type="catalytic activity">
    <reaction evidence="16">
        <text>[GlcNAc-(1-&gt;4)-Mur2Ac(oyl-L-Ala-gamma-D-Glu-L-Lys-D-Ala-D-Ala)](n)-di-trans,octa-cis-undecaprenyl diphosphate + beta-D-GlcNAc-(1-&gt;4)-Mur2Ac(oyl-L-Ala-gamma-D-Glu-L-Lys-D-Ala-D-Ala)-di-trans,octa-cis-undecaprenyl diphosphate = [GlcNAc-(1-&gt;4)-Mur2Ac(oyl-L-Ala-gamma-D-Glu-L-Lys-D-Ala-D-Ala)](n+1)-di-trans,octa-cis-undecaprenyl diphosphate + di-trans,octa-cis-undecaprenyl diphosphate + H(+)</text>
        <dbReference type="Rhea" id="RHEA:23708"/>
        <dbReference type="Rhea" id="RHEA-COMP:9602"/>
        <dbReference type="Rhea" id="RHEA-COMP:9603"/>
        <dbReference type="ChEBI" id="CHEBI:15378"/>
        <dbReference type="ChEBI" id="CHEBI:58405"/>
        <dbReference type="ChEBI" id="CHEBI:60033"/>
        <dbReference type="ChEBI" id="CHEBI:78435"/>
        <dbReference type="EC" id="2.4.99.28"/>
    </reaction>
</comment>
<dbReference type="GO" id="GO:0008360">
    <property type="term" value="P:regulation of cell shape"/>
    <property type="evidence" value="ECO:0007669"/>
    <property type="project" value="UniProtKB-KW"/>
</dbReference>
<keyword evidence="10" id="KW-0133">Cell shape</keyword>
<dbReference type="EMBL" id="MFKK01000030">
    <property type="protein sequence ID" value="OGG40217.1"/>
    <property type="molecule type" value="Genomic_DNA"/>
</dbReference>
<dbReference type="InterPro" id="IPR036950">
    <property type="entry name" value="PBP_transglycosylase"/>
</dbReference>
<evidence type="ECO:0000256" key="16">
    <source>
        <dbReference type="ARBA" id="ARBA00049902"/>
    </source>
</evidence>
<keyword evidence="4" id="KW-1003">Cell membrane</keyword>
<evidence type="ECO:0000256" key="3">
    <source>
        <dbReference type="ARBA" id="ARBA00007739"/>
    </source>
</evidence>
<reference evidence="19 20" key="1">
    <citation type="journal article" date="2016" name="Nat. Commun.">
        <title>Thousands of microbial genomes shed light on interconnected biogeochemical processes in an aquifer system.</title>
        <authorList>
            <person name="Anantharaman K."/>
            <person name="Brown C.T."/>
            <person name="Hug L.A."/>
            <person name="Sharon I."/>
            <person name="Castelle C.J."/>
            <person name="Probst A.J."/>
            <person name="Thomas B.C."/>
            <person name="Singh A."/>
            <person name="Wilkins M.J."/>
            <person name="Karaoz U."/>
            <person name="Brodie E.L."/>
            <person name="Williams K.H."/>
            <person name="Hubbard S.S."/>
            <person name="Banfield J.F."/>
        </authorList>
    </citation>
    <scope>NUCLEOTIDE SEQUENCE [LARGE SCALE GENOMIC DNA]</scope>
</reference>
<evidence type="ECO:0000256" key="5">
    <source>
        <dbReference type="ARBA" id="ARBA00022645"/>
    </source>
</evidence>
<comment type="similarity">
    <text evidence="2">In the C-terminal section; belongs to the transpeptidase family.</text>
</comment>
<comment type="subcellular location">
    <subcellularLocation>
        <location evidence="1">Cell membrane</location>
    </subcellularLocation>
</comment>
<keyword evidence="12" id="KW-0472">Membrane</keyword>
<evidence type="ECO:0000256" key="10">
    <source>
        <dbReference type="ARBA" id="ARBA00022960"/>
    </source>
</evidence>
<keyword evidence="13" id="KW-0511">Multifunctional enzyme</keyword>
<dbReference type="GO" id="GO:0008658">
    <property type="term" value="F:penicillin binding"/>
    <property type="evidence" value="ECO:0007669"/>
    <property type="project" value="InterPro"/>
</dbReference>
<dbReference type="PANTHER" id="PTHR32282:SF11">
    <property type="entry name" value="PENICILLIN-BINDING PROTEIN 1B"/>
    <property type="match status" value="1"/>
</dbReference>
<dbReference type="Pfam" id="PF00905">
    <property type="entry name" value="Transpeptidase"/>
    <property type="match status" value="1"/>
</dbReference>
<evidence type="ECO:0000256" key="14">
    <source>
        <dbReference type="ARBA" id="ARBA00023316"/>
    </source>
</evidence>
<dbReference type="SUPFAM" id="SSF53955">
    <property type="entry name" value="Lysozyme-like"/>
    <property type="match status" value="1"/>
</dbReference>
<evidence type="ECO:0000256" key="13">
    <source>
        <dbReference type="ARBA" id="ARBA00023268"/>
    </source>
</evidence>
<evidence type="ECO:0000256" key="11">
    <source>
        <dbReference type="ARBA" id="ARBA00022984"/>
    </source>
</evidence>
<dbReference type="InterPro" id="IPR001460">
    <property type="entry name" value="PCN-bd_Tpept"/>
</dbReference>
<dbReference type="InterPro" id="IPR012338">
    <property type="entry name" value="Beta-lactam/transpept-like"/>
</dbReference>
<evidence type="ECO:0000256" key="6">
    <source>
        <dbReference type="ARBA" id="ARBA00022670"/>
    </source>
</evidence>
<evidence type="ECO:0000256" key="12">
    <source>
        <dbReference type="ARBA" id="ARBA00023136"/>
    </source>
</evidence>
<comment type="similarity">
    <text evidence="3">In the N-terminal section; belongs to the glycosyltransferase 51 family.</text>
</comment>
<organism evidence="19 20">
    <name type="scientific">Candidatus Jorgensenbacteria bacterium RIFCSPLOWO2_01_FULL_45_25b</name>
    <dbReference type="NCBI Taxonomy" id="1798471"/>
    <lineage>
        <taxon>Bacteria</taxon>
        <taxon>Candidatus Joergenseniibacteriota</taxon>
    </lineage>
</organism>
<dbReference type="Pfam" id="PF00912">
    <property type="entry name" value="Transgly"/>
    <property type="match status" value="1"/>
</dbReference>
<dbReference type="SUPFAM" id="SSF56601">
    <property type="entry name" value="beta-lactamase/transpeptidase-like"/>
    <property type="match status" value="1"/>
</dbReference>
<evidence type="ECO:0000256" key="15">
    <source>
        <dbReference type="ARBA" id="ARBA00034000"/>
    </source>
</evidence>
<dbReference type="GO" id="GO:0006508">
    <property type="term" value="P:proteolysis"/>
    <property type="evidence" value="ECO:0007669"/>
    <property type="project" value="UniProtKB-KW"/>
</dbReference>
<protein>
    <submittedName>
        <fullName evidence="19">Uncharacterized protein</fullName>
    </submittedName>
</protein>